<feature type="compositionally biased region" description="Polar residues" evidence="1">
    <location>
        <begin position="73"/>
        <end position="87"/>
    </location>
</feature>
<evidence type="ECO:0000256" key="1">
    <source>
        <dbReference type="SAM" id="MobiDB-lite"/>
    </source>
</evidence>
<organism evidence="2 3">
    <name type="scientific">Zymoseptoria tritici (strain ST99CH_3D7)</name>
    <dbReference type="NCBI Taxonomy" id="1276538"/>
    <lineage>
        <taxon>Eukaryota</taxon>
        <taxon>Fungi</taxon>
        <taxon>Dikarya</taxon>
        <taxon>Ascomycota</taxon>
        <taxon>Pezizomycotina</taxon>
        <taxon>Dothideomycetes</taxon>
        <taxon>Dothideomycetidae</taxon>
        <taxon>Mycosphaerellales</taxon>
        <taxon>Mycosphaerellaceae</taxon>
        <taxon>Zymoseptoria</taxon>
    </lineage>
</organism>
<protein>
    <submittedName>
        <fullName evidence="2">Uncharacterized protein</fullName>
    </submittedName>
</protein>
<reference evidence="2 3" key="1">
    <citation type="submission" date="2016-06" db="EMBL/GenBank/DDBJ databases">
        <authorList>
            <person name="Kjaerup R.B."/>
            <person name="Dalgaard T.S."/>
            <person name="Juul-Madsen H.R."/>
        </authorList>
    </citation>
    <scope>NUCLEOTIDE SEQUENCE [LARGE SCALE GENOMIC DNA]</scope>
</reference>
<keyword evidence="3" id="KW-1185">Reference proteome</keyword>
<evidence type="ECO:0000313" key="2">
    <source>
        <dbReference type="EMBL" id="SMQ52441.1"/>
    </source>
</evidence>
<dbReference type="EMBL" id="LT853698">
    <property type="protein sequence ID" value="SMQ52441.1"/>
    <property type="molecule type" value="Genomic_DNA"/>
</dbReference>
<accession>A0A1X7RZ21</accession>
<dbReference type="AlphaFoldDB" id="A0A1X7RZ21"/>
<proteinExistence type="predicted"/>
<feature type="region of interest" description="Disordered" evidence="1">
    <location>
        <begin position="52"/>
        <end position="119"/>
    </location>
</feature>
<dbReference type="Proteomes" id="UP000215127">
    <property type="component" value="Chromosome 7"/>
</dbReference>
<gene>
    <name evidence="2" type="ORF">ZT3D7_G7594</name>
</gene>
<name>A0A1X7RZ21_ZYMT9</name>
<sequence length="119" mass="13016">MAEFDKHDPNIERCHACVQKGNWGCDFSIRATGEKCNFCRTNTRTNCHATSRTIDAEAQEDGTYPPKDRSKMHPTSQGISSRPSGSRRNAPGLNAPRRNAQAQIASAENGIADVCRPGN</sequence>
<evidence type="ECO:0000313" key="3">
    <source>
        <dbReference type="Proteomes" id="UP000215127"/>
    </source>
</evidence>